<dbReference type="AlphaFoldDB" id="A0AA39FYN4"/>
<name>A0AA39FYN4_9HYME</name>
<accession>A0AA39FYN4</accession>
<evidence type="ECO:0000256" key="1">
    <source>
        <dbReference type="SAM" id="SignalP"/>
    </source>
</evidence>
<keyword evidence="1" id="KW-0732">Signal</keyword>
<feature type="signal peptide" evidence="1">
    <location>
        <begin position="1"/>
        <end position="20"/>
    </location>
</feature>
<reference evidence="2" key="1">
    <citation type="journal article" date="2023" name="bioRxiv">
        <title>Scaffold-level genome assemblies of two parasitoid biocontrol wasps reveal the parthenogenesis mechanism and an associated novel virus.</title>
        <authorList>
            <person name="Inwood S."/>
            <person name="Skelly J."/>
            <person name="Guhlin J."/>
            <person name="Harrop T."/>
            <person name="Goldson S."/>
            <person name="Dearden P."/>
        </authorList>
    </citation>
    <scope>NUCLEOTIDE SEQUENCE</scope>
    <source>
        <strain evidence="2">Irish</strain>
        <tissue evidence="2">Whole body</tissue>
    </source>
</reference>
<organism evidence="2 3">
    <name type="scientific">Microctonus aethiopoides</name>
    <dbReference type="NCBI Taxonomy" id="144406"/>
    <lineage>
        <taxon>Eukaryota</taxon>
        <taxon>Metazoa</taxon>
        <taxon>Ecdysozoa</taxon>
        <taxon>Arthropoda</taxon>
        <taxon>Hexapoda</taxon>
        <taxon>Insecta</taxon>
        <taxon>Pterygota</taxon>
        <taxon>Neoptera</taxon>
        <taxon>Endopterygota</taxon>
        <taxon>Hymenoptera</taxon>
        <taxon>Apocrita</taxon>
        <taxon>Ichneumonoidea</taxon>
        <taxon>Braconidae</taxon>
        <taxon>Euphorinae</taxon>
        <taxon>Microctonus</taxon>
    </lineage>
</organism>
<sequence length="246" mass="27914">MKTIFIILICVACLIPILIGGGFGLGRIFENHCTNDTDCARSEKCSNNKCISACDGVSCGSEGHCEINNDHNSSCICVPDKYFDPIIKECGTYVTTLGASISKSTKLLNGKRYFYFYMHGNGRLHFYPEKKNKVLFKMEIKTSSFEASEGGNLSSFKLPSNVSHSDKKRGFWFRWDESTMNFGTIENNTTLHSYSIRNGSEIYRINLSSRKATFYTVISRSQLYNYSNAFNNVYEHTINRLQDNFN</sequence>
<reference evidence="2" key="2">
    <citation type="submission" date="2023-03" db="EMBL/GenBank/DDBJ databases">
        <authorList>
            <person name="Inwood S.N."/>
            <person name="Skelly J.G."/>
            <person name="Guhlin J."/>
            <person name="Harrop T.W.R."/>
            <person name="Goldson S.G."/>
            <person name="Dearden P.K."/>
        </authorList>
    </citation>
    <scope>NUCLEOTIDE SEQUENCE</scope>
    <source>
        <strain evidence="2">Irish</strain>
        <tissue evidence="2">Whole body</tissue>
    </source>
</reference>
<proteinExistence type="predicted"/>
<evidence type="ECO:0000313" key="2">
    <source>
        <dbReference type="EMBL" id="KAK0178158.1"/>
    </source>
</evidence>
<dbReference type="Proteomes" id="UP001168990">
    <property type="component" value="Unassembled WGS sequence"/>
</dbReference>
<comment type="caution">
    <text evidence="2">The sequence shown here is derived from an EMBL/GenBank/DDBJ whole genome shotgun (WGS) entry which is preliminary data.</text>
</comment>
<dbReference type="EMBL" id="JAQQBS010000001">
    <property type="protein sequence ID" value="KAK0178158.1"/>
    <property type="molecule type" value="Genomic_DNA"/>
</dbReference>
<feature type="chain" id="PRO_5041381512" description="EGF-like domain-containing protein" evidence="1">
    <location>
        <begin position="21"/>
        <end position="246"/>
    </location>
</feature>
<protein>
    <recommendedName>
        <fullName evidence="4">EGF-like domain-containing protein</fullName>
    </recommendedName>
</protein>
<gene>
    <name evidence="2" type="ORF">PV328_002135</name>
</gene>
<keyword evidence="3" id="KW-1185">Reference proteome</keyword>
<evidence type="ECO:0000313" key="3">
    <source>
        <dbReference type="Proteomes" id="UP001168990"/>
    </source>
</evidence>
<evidence type="ECO:0008006" key="4">
    <source>
        <dbReference type="Google" id="ProtNLM"/>
    </source>
</evidence>